<dbReference type="EMBL" id="MG599912">
    <property type="protein sequence ID" value="AVM87611.1"/>
    <property type="molecule type" value="Genomic_RNA"/>
</dbReference>
<dbReference type="InterPro" id="IPR001205">
    <property type="entry name" value="RNA-dir_pol_C"/>
</dbReference>
<evidence type="ECO:0000256" key="5">
    <source>
        <dbReference type="ARBA" id="ARBA00022679"/>
    </source>
</evidence>
<dbReference type="GO" id="GO:0000166">
    <property type="term" value="F:nucleotide binding"/>
    <property type="evidence" value="ECO:0007669"/>
    <property type="project" value="UniProtKB-KW"/>
</dbReference>
<evidence type="ECO:0000256" key="7">
    <source>
        <dbReference type="ARBA" id="ARBA00022741"/>
    </source>
</evidence>
<feature type="transmembrane region" description="Helical" evidence="14">
    <location>
        <begin position="346"/>
        <end position="365"/>
    </location>
</feature>
<dbReference type="GO" id="GO:0039694">
    <property type="term" value="P:viral RNA genome replication"/>
    <property type="evidence" value="ECO:0007669"/>
    <property type="project" value="InterPro"/>
</dbReference>
<evidence type="ECO:0000259" key="15">
    <source>
        <dbReference type="PROSITE" id="PS50507"/>
    </source>
</evidence>
<evidence type="ECO:0000256" key="2">
    <source>
        <dbReference type="ARBA" id="ARBA00011245"/>
    </source>
</evidence>
<comment type="catalytic activity">
    <reaction evidence="12">
        <text>RNA(n) + a ribonucleoside 5'-triphosphate = RNA(n+1) + diphosphate</text>
        <dbReference type="Rhea" id="RHEA:21248"/>
        <dbReference type="Rhea" id="RHEA-COMP:14527"/>
        <dbReference type="Rhea" id="RHEA-COMP:17342"/>
        <dbReference type="ChEBI" id="CHEBI:33019"/>
        <dbReference type="ChEBI" id="CHEBI:61557"/>
        <dbReference type="ChEBI" id="CHEBI:140395"/>
    </reaction>
</comment>
<feature type="region of interest" description="Disordered" evidence="13">
    <location>
        <begin position="687"/>
        <end position="739"/>
    </location>
</feature>
<evidence type="ECO:0000256" key="12">
    <source>
        <dbReference type="ARBA" id="ARBA00047383"/>
    </source>
</evidence>
<accession>A0A2P1GNN6</accession>
<evidence type="ECO:0000256" key="6">
    <source>
        <dbReference type="ARBA" id="ARBA00022695"/>
    </source>
</evidence>
<dbReference type="Pfam" id="PF00680">
    <property type="entry name" value="RdRP_1"/>
    <property type="match status" value="1"/>
</dbReference>
<keyword evidence="6" id="KW-0548">Nucleotidyltransferase</keyword>
<dbReference type="InterPro" id="IPR043128">
    <property type="entry name" value="Rev_trsase/Diguanyl_cyclase"/>
</dbReference>
<comment type="subunit">
    <text evidence="2">Monomer.</text>
</comment>
<dbReference type="InterPro" id="IPR043504">
    <property type="entry name" value="Peptidase_S1_PA_chymotrypsin"/>
</dbReference>
<reference evidence="16" key="1">
    <citation type="journal article" date="2018" name="Nature">
        <title>The evolutionary history of vertebrate RNA viruses.</title>
        <authorList>
            <person name="Shi M."/>
            <person name="Lin X.D."/>
            <person name="Chen X."/>
            <person name="Tian J.H."/>
            <person name="Chen L.J."/>
            <person name="Li K."/>
            <person name="Wang W."/>
            <person name="Eden J.S."/>
            <person name="Shen J.J."/>
            <person name="Liu L."/>
            <person name="Holmes E.C."/>
            <person name="Zhang Y.Z."/>
        </authorList>
    </citation>
    <scope>NUCLEOTIDE SEQUENCE</scope>
    <source>
        <strain evidence="16">TQSWC31946</strain>
    </source>
</reference>
<feature type="domain" description="RdRp catalytic" evidence="15">
    <location>
        <begin position="1132"/>
        <end position="1254"/>
    </location>
</feature>
<keyword evidence="14" id="KW-1133">Transmembrane helix</keyword>
<sequence length="1376" mass="154324">MSTPVTTGTGATPNVLLTHRPSVAAAQSVMPVPPTTTLSTTTAASAQTTVTQSIVGPAVATTIGGITPAPVASTSTALSGSSTTSVADTHPCKHRICHQMAKKGWCLITNPEKKLNGDGQVLKALRDGYAWSDGKGKTEQATAAARKICGLIWGNVILSLCLTVFLIATISLTVYIARKPPSDVAALQTALHETTNSLEKALADTSEYRTNNDRCVRERSEIRQTMEALKRAAKTEEVTIGGLRTEAERWHSSSVVFADKYERCKSVLQSYTTSDYWTWATVTDMTYWWHYLIMVCVIIVWSLSCCGLKYQVFFVGAAHLVATGAGSMDPMNFVLGPWTCLWLMTWWRWICLLIIFCGYLTFLAYHKQWAPFAWHMIMLVPGNVATWALSYYMGLTVATPWSAMIMYAMMTFFHWSMWITLWSQGSIVTTTTWDGDKTTKHDQNPVQSWWWNNVLGSKKDPAPVPSGGKVKKKVHFVRGETFFPDSKPQDEARFGSPHIAYKTLQKCEPWTVLNAAQSWTGSAFPYKGVLVTPEHVWESCGKRSDIDMRSPSGKHYTLKKLGKMSTSGEHLICFECPQGVQSLKASKQSGTIETWMRARDGEEGPPGVSWGTANTYSCTHNLTTQPGDSGAPVCDTLGNVVCVHVASTPAVNLGVVPPASEDRFEFKGLCLDGCDCEEDCTCCLAQPASGSGEGQPDSPSSKGGADRREFESDDEEDQEGRSGKSWKRGKHAGKRKKKMKVFSEEEYDDLVHNKKMSPAKIRQLVQHRMSSAYLGGYDPEQDARDGVIPLPPVEEARSRMLPALYEVVDLPPDGQARVTHTEVKGNWMVRVTACGLYGKNKTYTEWMRETPLDDIVEWCSLVPLVCTVTRMDYAPEPEVSKNLQIPAWPTWRGDVWEEIQGIVVPKKDPSHGEGASGLTEDPRGDDGRVYVPRPTHKAQPKARILRRDEPTGPWNAYQPASWEIDAFRKTLDKHSFCEPDERVDINAWSKATDYIIKLLQDHGQSHVLNWDQVEKPSDTSPGYPALITHPHSASLYEECPWIAQEMWEDLFNGLSIFWYVFLKQEQLHRSKVEEGNIRAIYVPPDPFARCQARFDQDLNSKLKDRCIVNGLAVGFNPFQNCDALVHSLGRANFYAEKDWKRFDGTIPASVLYTIRWLRWCNLRPEYRSEENFRVYESITHNLIQKHLVHPTGEVHLVRKGNPSGQMSTSIDNCLANLFVSEYISWAAYGHGLYKIQVYGDDTLQGYISPPDPAREMEVAKRHLGMSLPSEKFIVQDKPEGLTFCGFTLIKRRGHWKPAYKPERILANLWRPVNKGDTATLWSQLVCATLLLWETPWRDIPYDLLKLHFSGEVEYPVPGASFFDSIYWGEEDGPILY</sequence>
<evidence type="ECO:0000256" key="3">
    <source>
        <dbReference type="ARBA" id="ARBA00019743"/>
    </source>
</evidence>
<feature type="region of interest" description="Disordered" evidence="13">
    <location>
        <begin position="905"/>
        <end position="933"/>
    </location>
</feature>
<protein>
    <recommendedName>
        <fullName evidence="3">Non-structural polyprotein 1AB</fullName>
    </recommendedName>
</protein>
<feature type="transmembrane region" description="Helical" evidence="14">
    <location>
        <begin position="156"/>
        <end position="177"/>
    </location>
</feature>
<comment type="similarity">
    <text evidence="1">Belongs to the astroviridae polyprotein 1AB family.</text>
</comment>
<dbReference type="GO" id="GO:0075523">
    <property type="term" value="P:viral translational frameshifting"/>
    <property type="evidence" value="ECO:0007669"/>
    <property type="project" value="UniProtKB-KW"/>
</dbReference>
<dbReference type="GO" id="GO:0006351">
    <property type="term" value="P:DNA-templated transcription"/>
    <property type="evidence" value="ECO:0007669"/>
    <property type="project" value="InterPro"/>
</dbReference>
<evidence type="ECO:0000256" key="1">
    <source>
        <dbReference type="ARBA" id="ARBA00005873"/>
    </source>
</evidence>
<dbReference type="CDD" id="cd23172">
    <property type="entry name" value="ps-ssRNAv_Astroviridae_RdRp"/>
    <property type="match status" value="1"/>
</dbReference>
<dbReference type="GO" id="GO:0003723">
    <property type="term" value="F:RNA binding"/>
    <property type="evidence" value="ECO:0007669"/>
    <property type="project" value="InterPro"/>
</dbReference>
<dbReference type="SUPFAM" id="SSF50494">
    <property type="entry name" value="Trypsin-like serine proteases"/>
    <property type="match status" value="1"/>
</dbReference>
<keyword evidence="5" id="KW-0808">Transferase</keyword>
<dbReference type="GO" id="GO:0016787">
    <property type="term" value="F:hydrolase activity"/>
    <property type="evidence" value="ECO:0007669"/>
    <property type="project" value="UniProtKB-KW"/>
</dbReference>
<evidence type="ECO:0000256" key="13">
    <source>
        <dbReference type="SAM" id="MobiDB-lite"/>
    </source>
</evidence>
<dbReference type="InterPro" id="IPR009003">
    <property type="entry name" value="Peptidase_S1_PA"/>
</dbReference>
<keyword evidence="4" id="KW-0696">RNA-directed RNA polymerase</keyword>
<evidence type="ECO:0000256" key="14">
    <source>
        <dbReference type="SAM" id="Phobius"/>
    </source>
</evidence>
<keyword evidence="9" id="KW-0378">Hydrolase</keyword>
<keyword evidence="7" id="KW-0547">Nucleotide-binding</keyword>
<dbReference type="Gene3D" id="3.30.70.270">
    <property type="match status" value="1"/>
</dbReference>
<keyword evidence="8" id="KW-0688">Ribosomal frameshifting</keyword>
<keyword evidence="10" id="KW-0693">Viral RNA replication</keyword>
<evidence type="ECO:0000256" key="11">
    <source>
        <dbReference type="ARBA" id="ARBA00045910"/>
    </source>
</evidence>
<dbReference type="PROSITE" id="PS50507">
    <property type="entry name" value="RDRP_SSRNA_POS"/>
    <property type="match status" value="1"/>
</dbReference>
<dbReference type="InterPro" id="IPR043502">
    <property type="entry name" value="DNA/RNA_pol_sf"/>
</dbReference>
<feature type="transmembrane region" description="Helical" evidence="14">
    <location>
        <begin position="287"/>
        <end position="303"/>
    </location>
</feature>
<feature type="transmembrane region" description="Helical" evidence="14">
    <location>
        <begin position="310"/>
        <end position="326"/>
    </location>
</feature>
<comment type="function">
    <text evidence="11">Responsible for the cleavage of the polyprotein into functional products.</text>
</comment>
<evidence type="ECO:0000256" key="10">
    <source>
        <dbReference type="ARBA" id="ARBA00022953"/>
    </source>
</evidence>
<dbReference type="InterPro" id="IPR007094">
    <property type="entry name" value="RNA-dir_pol_PSvirus"/>
</dbReference>
<dbReference type="Gene3D" id="2.40.10.10">
    <property type="entry name" value="Trypsin-like serine proteases"/>
    <property type="match status" value="1"/>
</dbReference>
<dbReference type="GO" id="GO:0003968">
    <property type="term" value="F:RNA-directed RNA polymerase activity"/>
    <property type="evidence" value="ECO:0007669"/>
    <property type="project" value="UniProtKB-KW"/>
</dbReference>
<name>A0A2P1GNN6_9VIRU</name>
<evidence type="ECO:0000313" key="16">
    <source>
        <dbReference type="EMBL" id="AVM87611.1"/>
    </source>
</evidence>
<keyword evidence="14" id="KW-0812">Transmembrane</keyword>
<dbReference type="SUPFAM" id="SSF56672">
    <property type="entry name" value="DNA/RNA polymerases"/>
    <property type="match status" value="1"/>
</dbReference>
<evidence type="ECO:0000256" key="4">
    <source>
        <dbReference type="ARBA" id="ARBA00022484"/>
    </source>
</evidence>
<keyword evidence="14" id="KW-0472">Membrane</keyword>
<evidence type="ECO:0000256" key="9">
    <source>
        <dbReference type="ARBA" id="ARBA00022801"/>
    </source>
</evidence>
<feature type="compositionally biased region" description="Basic residues" evidence="13">
    <location>
        <begin position="724"/>
        <end position="739"/>
    </location>
</feature>
<organism evidence="16">
    <name type="scientific">Zhejiang gunthers frog astrovirus</name>
    <dbReference type="NCBI Taxonomy" id="2116144"/>
    <lineage>
        <taxon>Viruses</taxon>
        <taxon>Riboviria</taxon>
        <taxon>Orthornavirae</taxon>
        <taxon>Pisuviricota</taxon>
        <taxon>Stelpaviricetes</taxon>
        <taxon>Stellavirales</taxon>
        <taxon>Astroviridae</taxon>
    </lineage>
</organism>
<proteinExistence type="inferred from homology"/>
<evidence type="ECO:0000256" key="8">
    <source>
        <dbReference type="ARBA" id="ARBA00022758"/>
    </source>
</evidence>